<dbReference type="RefSeq" id="WP_146573780.1">
    <property type="nucleotide sequence ID" value="NZ_SJPH01000003.1"/>
</dbReference>
<feature type="domain" description="Amidohydrolase 3" evidence="2">
    <location>
        <begin position="84"/>
        <end position="558"/>
    </location>
</feature>
<dbReference type="SUPFAM" id="SSF51556">
    <property type="entry name" value="Metallo-dependent hydrolases"/>
    <property type="match status" value="1"/>
</dbReference>
<dbReference type="Gene3D" id="2.30.40.10">
    <property type="entry name" value="Urease, subunit C, domain 1"/>
    <property type="match status" value="1"/>
</dbReference>
<dbReference type="PANTHER" id="PTHR22642">
    <property type="entry name" value="IMIDAZOLONEPROPIONASE"/>
    <property type="match status" value="1"/>
</dbReference>
<evidence type="ECO:0000259" key="2">
    <source>
        <dbReference type="Pfam" id="PF07969"/>
    </source>
</evidence>
<reference evidence="3 4" key="1">
    <citation type="submission" date="2019-02" db="EMBL/GenBank/DDBJ databases">
        <title>Deep-cultivation of Planctomycetes and their phenomic and genomic characterization uncovers novel biology.</title>
        <authorList>
            <person name="Wiegand S."/>
            <person name="Jogler M."/>
            <person name="Boedeker C."/>
            <person name="Pinto D."/>
            <person name="Vollmers J."/>
            <person name="Rivas-Marin E."/>
            <person name="Kohn T."/>
            <person name="Peeters S.H."/>
            <person name="Heuer A."/>
            <person name="Rast P."/>
            <person name="Oberbeckmann S."/>
            <person name="Bunk B."/>
            <person name="Jeske O."/>
            <person name="Meyerdierks A."/>
            <person name="Storesund J.E."/>
            <person name="Kallscheuer N."/>
            <person name="Luecker S."/>
            <person name="Lage O.M."/>
            <person name="Pohl T."/>
            <person name="Merkel B.J."/>
            <person name="Hornburger P."/>
            <person name="Mueller R.-W."/>
            <person name="Bruemmer F."/>
            <person name="Labrenz M."/>
            <person name="Spormann A.M."/>
            <person name="Op Den Camp H."/>
            <person name="Overmann J."/>
            <person name="Amann R."/>
            <person name="Jetten M.S.M."/>
            <person name="Mascher T."/>
            <person name="Medema M.H."/>
            <person name="Devos D.P."/>
            <person name="Kaster A.-K."/>
            <person name="Ovreas L."/>
            <person name="Rohde M."/>
            <person name="Galperin M.Y."/>
            <person name="Jogler C."/>
        </authorList>
    </citation>
    <scope>NUCLEOTIDE SEQUENCE [LARGE SCALE GENOMIC DNA]</scope>
    <source>
        <strain evidence="3 4">Pla111</strain>
    </source>
</reference>
<dbReference type="InterPro" id="IPR033932">
    <property type="entry name" value="YtcJ-like"/>
</dbReference>
<dbReference type="GO" id="GO:0016810">
    <property type="term" value="F:hydrolase activity, acting on carbon-nitrogen (but not peptide) bonds"/>
    <property type="evidence" value="ECO:0007669"/>
    <property type="project" value="InterPro"/>
</dbReference>
<gene>
    <name evidence="3" type="primary">nfdA</name>
    <name evidence="3" type="ORF">Pla111_20090</name>
</gene>
<evidence type="ECO:0000313" key="4">
    <source>
        <dbReference type="Proteomes" id="UP000318995"/>
    </source>
</evidence>
<dbReference type="EMBL" id="SJPH01000003">
    <property type="protein sequence ID" value="TWT46907.1"/>
    <property type="molecule type" value="Genomic_DNA"/>
</dbReference>
<dbReference type="Gene3D" id="3.10.310.70">
    <property type="match status" value="1"/>
</dbReference>
<dbReference type="SUPFAM" id="SSF51338">
    <property type="entry name" value="Composite domain of metallo-dependent hydrolases"/>
    <property type="match status" value="1"/>
</dbReference>
<dbReference type="CDD" id="cd01300">
    <property type="entry name" value="YtcJ_like"/>
    <property type="match status" value="1"/>
</dbReference>
<keyword evidence="3" id="KW-0378">Hydrolase</keyword>
<feature type="chain" id="PRO_5022707746" evidence="1">
    <location>
        <begin position="32"/>
        <end position="562"/>
    </location>
</feature>
<accession>A0A5C5W8U5</accession>
<dbReference type="EC" id="3.5.1.91" evidence="3"/>
<keyword evidence="4" id="KW-1185">Reference proteome</keyword>
<organism evidence="3 4">
    <name type="scientific">Botrimarina hoheduenensis</name>
    <dbReference type="NCBI Taxonomy" id="2528000"/>
    <lineage>
        <taxon>Bacteria</taxon>
        <taxon>Pseudomonadati</taxon>
        <taxon>Planctomycetota</taxon>
        <taxon>Planctomycetia</taxon>
        <taxon>Pirellulales</taxon>
        <taxon>Lacipirellulaceae</taxon>
        <taxon>Botrimarina</taxon>
    </lineage>
</organism>
<dbReference type="Proteomes" id="UP000318995">
    <property type="component" value="Unassembled WGS sequence"/>
</dbReference>
<keyword evidence="1" id="KW-0732">Signal</keyword>
<comment type="caution">
    <text evidence="3">The sequence shown here is derived from an EMBL/GenBank/DDBJ whole genome shotgun (WGS) entry which is preliminary data.</text>
</comment>
<dbReference type="Pfam" id="PF07969">
    <property type="entry name" value="Amidohydro_3"/>
    <property type="match status" value="1"/>
</dbReference>
<name>A0A5C5W8U5_9BACT</name>
<sequence precursor="true">MLRLKQTQRLKQLALLSVAACFLLAIATLSAAENPSLLVTGRVWTGDPQRPWADAVLCAGERVLAVGERDELQQQYDLQGVERIDARGGLVTPGWIDSHVHLLDGGRNLSGVQLRDAATRDEFVRRLAAYAATCAKGEWIRGGDWDHTRWGGTLPTRAWIDSVTPDNPVWIQRLDGHMALANSAALRLAGVDDQTVVPEGGAIERDAAGMPTGLLRDNAMAFVDAVVPEPTPRERLAALAAATDYLHACGVTSVVHMGALDELATLRAARQSGALRLRVHAATPLPRWRQLQQEIQRNGPGDEWLRGGMLKGFVDGSLGSHTAAFLAPYDDQPLDRGLLVNTPEDLLDWTRGADAAGLQVAVHAIGDRAIRRQLDVFEQVAAENGPRDRRFRIEHAQHIAPDDVARFGKLGVIASMQPYHAIDDGRWAEGLIGAERCQTTYAFRTLLDTGAKLALGSDWFVAPPTPLEGIDAAVTRRTLDGKHPGGWVPAQKITVEEALRGYTSDAAYAVFAEQEKGQLRRGMLADMTLVDRDLTAIPATELPQVKVRATILGGKVVYRAEP</sequence>
<dbReference type="InterPro" id="IPR032466">
    <property type="entry name" value="Metal_Hydrolase"/>
</dbReference>
<protein>
    <submittedName>
        <fullName evidence="3">N-substituted formamide deformylase</fullName>
        <ecNumber evidence="3">3.5.1.91</ecNumber>
    </submittedName>
</protein>
<proteinExistence type="predicted"/>
<dbReference type="AlphaFoldDB" id="A0A5C5W8U5"/>
<dbReference type="InterPro" id="IPR011059">
    <property type="entry name" value="Metal-dep_hydrolase_composite"/>
</dbReference>
<evidence type="ECO:0000313" key="3">
    <source>
        <dbReference type="EMBL" id="TWT46907.1"/>
    </source>
</evidence>
<dbReference type="PANTHER" id="PTHR22642:SF2">
    <property type="entry name" value="PROTEIN LONG AFTER FAR-RED 3"/>
    <property type="match status" value="1"/>
</dbReference>
<feature type="signal peptide" evidence="1">
    <location>
        <begin position="1"/>
        <end position="31"/>
    </location>
</feature>
<dbReference type="Gene3D" id="3.20.20.140">
    <property type="entry name" value="Metal-dependent hydrolases"/>
    <property type="match status" value="1"/>
</dbReference>
<evidence type="ECO:0000256" key="1">
    <source>
        <dbReference type="SAM" id="SignalP"/>
    </source>
</evidence>
<dbReference type="OrthoDB" id="9767366at2"/>
<dbReference type="InterPro" id="IPR013108">
    <property type="entry name" value="Amidohydro_3"/>
</dbReference>